<feature type="non-terminal residue" evidence="12">
    <location>
        <position position="1"/>
    </location>
</feature>
<comment type="caution">
    <text evidence="12">The sequence shown here is derived from an EMBL/GenBank/DDBJ whole genome shotgun (WGS) entry which is preliminary data.</text>
</comment>
<keyword evidence="6" id="KW-1133">Transmembrane helix</keyword>
<dbReference type="GO" id="GO:0000139">
    <property type="term" value="C:Golgi membrane"/>
    <property type="evidence" value="ECO:0007669"/>
    <property type="project" value="UniProtKB-SubCell"/>
</dbReference>
<organism evidence="12 13">
    <name type="scientific">Polypterus senegalus</name>
    <name type="common">Senegal bichir</name>
    <dbReference type="NCBI Taxonomy" id="55291"/>
    <lineage>
        <taxon>Eukaryota</taxon>
        <taxon>Metazoa</taxon>
        <taxon>Chordata</taxon>
        <taxon>Craniata</taxon>
        <taxon>Vertebrata</taxon>
        <taxon>Euteleostomi</taxon>
        <taxon>Actinopterygii</taxon>
        <taxon>Polypteriformes</taxon>
        <taxon>Polypteridae</taxon>
        <taxon>Polypterus</taxon>
    </lineage>
</organism>
<dbReference type="InterPro" id="IPR018011">
    <property type="entry name" value="Carb_sulfotrans_8-10"/>
</dbReference>
<evidence type="ECO:0000256" key="10">
    <source>
        <dbReference type="ARBA" id="ARBA00023277"/>
    </source>
</evidence>
<evidence type="ECO:0000256" key="3">
    <source>
        <dbReference type="ARBA" id="ARBA00022679"/>
    </source>
</evidence>
<proteinExistence type="inferred from homology"/>
<dbReference type="EC" id="2.8.2.-" evidence="11"/>
<keyword evidence="10 11" id="KW-0119">Carbohydrate metabolism</keyword>
<dbReference type="InterPro" id="IPR005331">
    <property type="entry name" value="Sulfotransferase"/>
</dbReference>
<dbReference type="GO" id="GO:0030166">
    <property type="term" value="P:proteoglycan biosynthetic process"/>
    <property type="evidence" value="ECO:0007669"/>
    <property type="project" value="TreeGrafter"/>
</dbReference>
<gene>
    <name evidence="12" type="primary">Chst10</name>
    <name evidence="12" type="ORF">GTO96_0012923</name>
</gene>
<keyword evidence="7 11" id="KW-0333">Golgi apparatus</keyword>
<evidence type="ECO:0000256" key="6">
    <source>
        <dbReference type="ARBA" id="ARBA00022989"/>
    </source>
</evidence>
<keyword evidence="8" id="KW-0472">Membrane</keyword>
<dbReference type="GO" id="GO:0016051">
    <property type="term" value="P:carbohydrate biosynthetic process"/>
    <property type="evidence" value="ECO:0007669"/>
    <property type="project" value="InterPro"/>
</dbReference>
<evidence type="ECO:0000256" key="11">
    <source>
        <dbReference type="RuleBase" id="RU364020"/>
    </source>
</evidence>
<dbReference type="Proteomes" id="UP000886611">
    <property type="component" value="Unassembled WGS sequence"/>
</dbReference>
<evidence type="ECO:0000256" key="1">
    <source>
        <dbReference type="ARBA" id="ARBA00004323"/>
    </source>
</evidence>
<evidence type="ECO:0000256" key="2">
    <source>
        <dbReference type="ARBA" id="ARBA00006339"/>
    </source>
</evidence>
<comment type="similarity">
    <text evidence="2 11">Belongs to the sulfotransferase 2 family.</text>
</comment>
<accession>A0A8X8BJA6</accession>
<reference evidence="12 13" key="1">
    <citation type="journal article" date="2021" name="Cell">
        <title>Tracing the genetic footprints of vertebrate landing in non-teleost ray-finned fishes.</title>
        <authorList>
            <person name="Bi X."/>
            <person name="Wang K."/>
            <person name="Yang L."/>
            <person name="Pan H."/>
            <person name="Jiang H."/>
            <person name="Wei Q."/>
            <person name="Fang M."/>
            <person name="Yu H."/>
            <person name="Zhu C."/>
            <person name="Cai Y."/>
            <person name="He Y."/>
            <person name="Gan X."/>
            <person name="Zeng H."/>
            <person name="Yu D."/>
            <person name="Zhu Y."/>
            <person name="Jiang H."/>
            <person name="Qiu Q."/>
            <person name="Yang H."/>
            <person name="Zhang Y.E."/>
            <person name="Wang W."/>
            <person name="Zhu M."/>
            <person name="He S."/>
            <person name="Zhang G."/>
        </authorList>
    </citation>
    <scope>NUCLEOTIDE SEQUENCE [LARGE SCALE GENOMIC DNA]</scope>
    <source>
        <strain evidence="12">Bchr_013</strain>
    </source>
</reference>
<protein>
    <recommendedName>
        <fullName evidence="11">Carbohydrate sulfotransferase</fullName>
        <ecNumber evidence="11">2.8.2.-</ecNumber>
    </recommendedName>
</protein>
<sequence>MRKYRRNHSEAKGLQFEDFVRYLGDPNHKRLDRQFGDHIIHWITYVELCAPCDIVYNAIGHHETLERDAPYILKAAGIDHLVSYPTIPPGITLYNKTKVEQYFSGIGKRDIQRLYARFQGDFTLFGYKKPDFLLD</sequence>
<evidence type="ECO:0000256" key="9">
    <source>
        <dbReference type="ARBA" id="ARBA00023180"/>
    </source>
</evidence>
<name>A0A8X8BJA6_POLSE</name>
<dbReference type="PANTHER" id="PTHR12137">
    <property type="entry name" value="CARBOHYDRATE SULFOTRANSFERASE"/>
    <property type="match status" value="1"/>
</dbReference>
<keyword evidence="3 11" id="KW-0808">Transferase</keyword>
<evidence type="ECO:0000256" key="8">
    <source>
        <dbReference type="ARBA" id="ARBA00023136"/>
    </source>
</evidence>
<dbReference type="EMBL" id="JAATIS010008602">
    <property type="protein sequence ID" value="KAG2456537.1"/>
    <property type="molecule type" value="Genomic_DNA"/>
</dbReference>
<evidence type="ECO:0000256" key="5">
    <source>
        <dbReference type="ARBA" id="ARBA00022968"/>
    </source>
</evidence>
<evidence type="ECO:0000256" key="4">
    <source>
        <dbReference type="ARBA" id="ARBA00022692"/>
    </source>
</evidence>
<evidence type="ECO:0000313" key="12">
    <source>
        <dbReference type="EMBL" id="KAG2456537.1"/>
    </source>
</evidence>
<keyword evidence="5 11" id="KW-0735">Signal-anchor</keyword>
<keyword evidence="13" id="KW-1185">Reference proteome</keyword>
<comment type="subcellular location">
    <subcellularLocation>
        <location evidence="1 11">Golgi apparatus membrane</location>
        <topology evidence="1 11">Single-pass type II membrane protein</topology>
    </subcellularLocation>
</comment>
<evidence type="ECO:0000256" key="7">
    <source>
        <dbReference type="ARBA" id="ARBA00023034"/>
    </source>
</evidence>
<evidence type="ECO:0000313" key="13">
    <source>
        <dbReference type="Proteomes" id="UP000886611"/>
    </source>
</evidence>
<feature type="non-terminal residue" evidence="12">
    <location>
        <position position="135"/>
    </location>
</feature>
<dbReference type="AlphaFoldDB" id="A0A8X8BJA6"/>
<dbReference type="PANTHER" id="PTHR12137:SF2">
    <property type="entry name" value="CARBOHYDRATE SULFOTRANSFERASE 10"/>
    <property type="match status" value="1"/>
</dbReference>
<dbReference type="GO" id="GO:0008146">
    <property type="term" value="F:sulfotransferase activity"/>
    <property type="evidence" value="ECO:0007669"/>
    <property type="project" value="InterPro"/>
</dbReference>
<keyword evidence="4" id="KW-0812">Transmembrane</keyword>
<dbReference type="Pfam" id="PF03567">
    <property type="entry name" value="Sulfotransfer_2"/>
    <property type="match status" value="1"/>
</dbReference>
<keyword evidence="9 11" id="KW-0325">Glycoprotein</keyword>